<gene>
    <name evidence="1" type="ORF">HU830_05985</name>
</gene>
<dbReference type="AlphaFoldDB" id="A0A850RBL4"/>
<keyword evidence="2" id="KW-1185">Reference proteome</keyword>
<dbReference type="EMBL" id="JABZEC010000005">
    <property type="protein sequence ID" value="NVY96706.1"/>
    <property type="molecule type" value="Genomic_DNA"/>
</dbReference>
<sequence>MAEKADNQLAPTNWPILTKNNQALNTGTAQTIYQGQTSVLEYAPKNPNYSIDLLTDALQTEIAKGVTRLGAYQTTLHYTLQDLSASPSTTAPAIKVKP</sequence>
<accession>A0A850RBL4</accession>
<evidence type="ECO:0000313" key="2">
    <source>
        <dbReference type="Proteomes" id="UP000563523"/>
    </source>
</evidence>
<evidence type="ECO:0000313" key="1">
    <source>
        <dbReference type="EMBL" id="NVY96706.1"/>
    </source>
</evidence>
<name>A0A850RBL4_9LACO</name>
<reference evidence="1 2" key="1">
    <citation type="submission" date="2020-06" db="EMBL/GenBank/DDBJ databases">
        <authorList>
            <person name="Kang J."/>
        </authorList>
    </citation>
    <scope>NUCLEOTIDE SEQUENCE [LARGE SCALE GENOMIC DNA]</scope>
    <source>
        <strain evidence="1 2">DCY120</strain>
    </source>
</reference>
<organism evidence="1 2">
    <name type="scientific">Bombilactobacillus apium</name>
    <dbReference type="NCBI Taxonomy" id="2675299"/>
    <lineage>
        <taxon>Bacteria</taxon>
        <taxon>Bacillati</taxon>
        <taxon>Bacillota</taxon>
        <taxon>Bacilli</taxon>
        <taxon>Lactobacillales</taxon>
        <taxon>Lactobacillaceae</taxon>
        <taxon>Bombilactobacillus</taxon>
    </lineage>
</organism>
<comment type="caution">
    <text evidence="1">The sequence shown here is derived from an EMBL/GenBank/DDBJ whole genome shotgun (WGS) entry which is preliminary data.</text>
</comment>
<protein>
    <submittedName>
        <fullName evidence="1">Uncharacterized protein</fullName>
    </submittedName>
</protein>
<proteinExistence type="predicted"/>
<dbReference type="RefSeq" id="WP_176942872.1">
    <property type="nucleotide sequence ID" value="NZ_JABZEC010000005.1"/>
</dbReference>
<dbReference type="Proteomes" id="UP000563523">
    <property type="component" value="Unassembled WGS sequence"/>
</dbReference>